<dbReference type="SFLD" id="SFLDG01151">
    <property type="entry name" value="Main.2:_Nu-like"/>
    <property type="match status" value="1"/>
</dbReference>
<gene>
    <name evidence="6" type="ORF">DP114_21405</name>
</gene>
<dbReference type="CDD" id="cd03056">
    <property type="entry name" value="GST_N_4"/>
    <property type="match status" value="1"/>
</dbReference>
<dbReference type="RefSeq" id="WP_171977061.1">
    <property type="nucleotide sequence ID" value="NZ_CAWOXK010000001.1"/>
</dbReference>
<dbReference type="PANTHER" id="PTHR44051:SF2">
    <property type="entry name" value="HYPOTHETICAL GLUTATHIONE S-TRANSFERASE LIKE PROTEIN"/>
    <property type="match status" value="1"/>
</dbReference>
<dbReference type="Proteomes" id="UP000503129">
    <property type="component" value="Chromosome"/>
</dbReference>
<keyword evidence="2 6" id="KW-0808">Transferase</keyword>
<accession>A0A856MIL9</accession>
<evidence type="ECO:0000313" key="7">
    <source>
        <dbReference type="Proteomes" id="UP000503129"/>
    </source>
</evidence>
<sequence length="198" mass="22449">MIKLYHVELSGNSYKVRLMLSLLGIKHEQVLVDLRGGEHKSPQFLKLNPFGQIPVLVDGDVVVRDSHAILVYLARRYGDEDWLPTEAQSMSKVMGWLFTAANEIRQGPEFARRYHLFQIPLDVQLATQRAYAILKILDEHLTGRQWLELNRPTVADVACFPYIALAPDGKVSLDAYPNIIAWIKQIKQLPGYVGMPGL</sequence>
<feature type="domain" description="GST C-terminal" evidence="5">
    <location>
        <begin position="86"/>
        <end position="198"/>
    </location>
</feature>
<protein>
    <submittedName>
        <fullName evidence="6">Glutathione S-transferase</fullName>
    </submittedName>
</protein>
<dbReference type="SFLD" id="SFLDG00358">
    <property type="entry name" value="Main_(cytGST)"/>
    <property type="match status" value="1"/>
</dbReference>
<dbReference type="InterPro" id="IPR004045">
    <property type="entry name" value="Glutathione_S-Trfase_N"/>
</dbReference>
<dbReference type="SFLD" id="SFLDS00019">
    <property type="entry name" value="Glutathione_Transferase_(cytos"/>
    <property type="match status" value="1"/>
</dbReference>
<evidence type="ECO:0000256" key="1">
    <source>
        <dbReference type="ARBA" id="ARBA00007409"/>
    </source>
</evidence>
<keyword evidence="7" id="KW-1185">Reference proteome</keyword>
<evidence type="ECO:0000259" key="5">
    <source>
        <dbReference type="PROSITE" id="PS50405"/>
    </source>
</evidence>
<dbReference type="InterPro" id="IPR010987">
    <property type="entry name" value="Glutathione-S-Trfase_C-like"/>
</dbReference>
<proteinExistence type="inferred from homology"/>
<dbReference type="PROSITE" id="PS50405">
    <property type="entry name" value="GST_CTER"/>
    <property type="match status" value="1"/>
</dbReference>
<dbReference type="Pfam" id="PF02798">
    <property type="entry name" value="GST_N"/>
    <property type="match status" value="1"/>
</dbReference>
<dbReference type="PANTHER" id="PTHR44051">
    <property type="entry name" value="GLUTATHIONE S-TRANSFERASE-RELATED"/>
    <property type="match status" value="1"/>
</dbReference>
<dbReference type="KEGG" id="bsen:DP114_21405"/>
<dbReference type="FunFam" id="3.40.30.10:FF:000039">
    <property type="entry name" value="Glutathione S-transferase domain"/>
    <property type="match status" value="1"/>
</dbReference>
<evidence type="ECO:0000256" key="3">
    <source>
        <dbReference type="RuleBase" id="RU003494"/>
    </source>
</evidence>
<feature type="domain" description="GST N-terminal" evidence="4">
    <location>
        <begin position="1"/>
        <end position="81"/>
    </location>
</feature>
<comment type="similarity">
    <text evidence="1 3">Belongs to the GST superfamily.</text>
</comment>
<reference evidence="6 7" key="1">
    <citation type="submission" date="2018-06" db="EMBL/GenBank/DDBJ databases">
        <title>Comparative genomics of Brasilonema spp. strains.</title>
        <authorList>
            <person name="Alvarenga D.O."/>
            <person name="Fiore M.F."/>
            <person name="Varani A.M."/>
        </authorList>
    </citation>
    <scope>NUCLEOTIDE SEQUENCE [LARGE SCALE GENOMIC DNA]</scope>
    <source>
        <strain evidence="6 7">CENA114</strain>
    </source>
</reference>
<dbReference type="SUPFAM" id="SSF47616">
    <property type="entry name" value="GST C-terminal domain-like"/>
    <property type="match status" value="1"/>
</dbReference>
<dbReference type="Gene3D" id="3.40.30.10">
    <property type="entry name" value="Glutaredoxin"/>
    <property type="match status" value="1"/>
</dbReference>
<evidence type="ECO:0000256" key="2">
    <source>
        <dbReference type="ARBA" id="ARBA00022679"/>
    </source>
</evidence>
<dbReference type="SUPFAM" id="SSF52833">
    <property type="entry name" value="Thioredoxin-like"/>
    <property type="match status" value="1"/>
</dbReference>
<dbReference type="Gene3D" id="1.20.1050.10">
    <property type="match status" value="1"/>
</dbReference>
<dbReference type="CDD" id="cd03206">
    <property type="entry name" value="GST_C_7"/>
    <property type="match status" value="1"/>
</dbReference>
<dbReference type="Pfam" id="PF00043">
    <property type="entry name" value="GST_C"/>
    <property type="match status" value="1"/>
</dbReference>
<dbReference type="InterPro" id="IPR040079">
    <property type="entry name" value="Glutathione_S-Trfase"/>
</dbReference>
<dbReference type="AlphaFoldDB" id="A0A856MIL9"/>
<dbReference type="EMBL" id="CP030118">
    <property type="protein sequence ID" value="QDL10109.1"/>
    <property type="molecule type" value="Genomic_DNA"/>
</dbReference>
<organism evidence="6 7">
    <name type="scientific">Brasilonema sennae CENA114</name>
    <dbReference type="NCBI Taxonomy" id="415709"/>
    <lineage>
        <taxon>Bacteria</taxon>
        <taxon>Bacillati</taxon>
        <taxon>Cyanobacteriota</taxon>
        <taxon>Cyanophyceae</taxon>
        <taxon>Nostocales</taxon>
        <taxon>Scytonemataceae</taxon>
        <taxon>Brasilonema</taxon>
        <taxon>Bromeliae group (in: Brasilonema)</taxon>
    </lineage>
</organism>
<dbReference type="InterPro" id="IPR036249">
    <property type="entry name" value="Thioredoxin-like_sf"/>
</dbReference>
<dbReference type="PROSITE" id="PS50404">
    <property type="entry name" value="GST_NTER"/>
    <property type="match status" value="1"/>
</dbReference>
<dbReference type="InterPro" id="IPR036282">
    <property type="entry name" value="Glutathione-S-Trfase_C_sf"/>
</dbReference>
<name>A0A856MIL9_9CYAN</name>
<dbReference type="InterPro" id="IPR004046">
    <property type="entry name" value="GST_C"/>
</dbReference>
<evidence type="ECO:0000313" key="6">
    <source>
        <dbReference type="EMBL" id="QDL10109.1"/>
    </source>
</evidence>
<dbReference type="GO" id="GO:0016740">
    <property type="term" value="F:transferase activity"/>
    <property type="evidence" value="ECO:0007669"/>
    <property type="project" value="UniProtKB-KW"/>
</dbReference>
<evidence type="ECO:0000259" key="4">
    <source>
        <dbReference type="PROSITE" id="PS50404"/>
    </source>
</evidence>